<dbReference type="InterPro" id="IPR050180">
    <property type="entry name" value="RNR_Ribonuclease"/>
</dbReference>
<dbReference type="GO" id="GO:0006402">
    <property type="term" value="P:mRNA catabolic process"/>
    <property type="evidence" value="ECO:0007669"/>
    <property type="project" value="TreeGrafter"/>
</dbReference>
<dbReference type="SMART" id="SM00955">
    <property type="entry name" value="RNB"/>
    <property type="match status" value="1"/>
</dbReference>
<comment type="similarity">
    <text evidence="1 6">Belongs to the RNR ribonuclease family.</text>
</comment>
<dbReference type="GO" id="GO:0000175">
    <property type="term" value="F:3'-5'-RNA exonuclease activity"/>
    <property type="evidence" value="ECO:0007669"/>
    <property type="project" value="TreeGrafter"/>
</dbReference>
<feature type="compositionally biased region" description="Basic residues" evidence="7">
    <location>
        <begin position="358"/>
        <end position="367"/>
    </location>
</feature>
<protein>
    <recommendedName>
        <fullName evidence="8">RNB domain-containing protein</fullName>
    </recommendedName>
</protein>
<dbReference type="GO" id="GO:0003723">
    <property type="term" value="F:RNA binding"/>
    <property type="evidence" value="ECO:0007669"/>
    <property type="project" value="UniProtKB-KW"/>
</dbReference>
<dbReference type="Pfam" id="PF00773">
    <property type="entry name" value="RNB"/>
    <property type="match status" value="1"/>
</dbReference>
<evidence type="ECO:0000256" key="2">
    <source>
        <dbReference type="ARBA" id="ARBA00022722"/>
    </source>
</evidence>
<feature type="compositionally biased region" description="Basic residues" evidence="7">
    <location>
        <begin position="149"/>
        <end position="167"/>
    </location>
</feature>
<dbReference type="InterPro" id="IPR041505">
    <property type="entry name" value="Dis3_CSD2"/>
</dbReference>
<dbReference type="AlphaFoldDB" id="A0A6A3ZFH2"/>
<feature type="compositionally biased region" description="Basic and acidic residues" evidence="7">
    <location>
        <begin position="245"/>
        <end position="264"/>
    </location>
</feature>
<evidence type="ECO:0000256" key="6">
    <source>
        <dbReference type="RuleBase" id="RU003901"/>
    </source>
</evidence>
<dbReference type="InterPro" id="IPR041093">
    <property type="entry name" value="Dis3l2-like_C"/>
</dbReference>
<dbReference type="InterPro" id="IPR022966">
    <property type="entry name" value="RNase_II/R_CS"/>
</dbReference>
<evidence type="ECO:0000313" key="9">
    <source>
        <dbReference type="EMBL" id="KAE9233203.1"/>
    </source>
</evidence>
<gene>
    <name evidence="9" type="ORF">PF002_g12154</name>
</gene>
<organism evidence="9 10">
    <name type="scientific">Phytophthora fragariae</name>
    <dbReference type="NCBI Taxonomy" id="53985"/>
    <lineage>
        <taxon>Eukaryota</taxon>
        <taxon>Sar</taxon>
        <taxon>Stramenopiles</taxon>
        <taxon>Oomycota</taxon>
        <taxon>Peronosporomycetes</taxon>
        <taxon>Peronosporales</taxon>
        <taxon>Peronosporaceae</taxon>
        <taxon>Phytophthora</taxon>
    </lineage>
</organism>
<feature type="compositionally biased region" description="Basic and acidic residues" evidence="7">
    <location>
        <begin position="307"/>
        <end position="319"/>
    </location>
</feature>
<keyword evidence="3" id="KW-0378">Hydrolase</keyword>
<feature type="compositionally biased region" description="Basic and acidic residues" evidence="7">
    <location>
        <begin position="388"/>
        <end position="400"/>
    </location>
</feature>
<feature type="domain" description="RNB" evidence="8">
    <location>
        <begin position="709"/>
        <end position="1068"/>
    </location>
</feature>
<keyword evidence="4" id="KW-0269">Exonuclease</keyword>
<proteinExistence type="inferred from homology"/>
<dbReference type="PANTHER" id="PTHR23355">
    <property type="entry name" value="RIBONUCLEASE"/>
    <property type="match status" value="1"/>
</dbReference>
<dbReference type="InterPro" id="IPR033771">
    <property type="entry name" value="Rrp44_CSD1"/>
</dbReference>
<evidence type="ECO:0000256" key="5">
    <source>
        <dbReference type="ARBA" id="ARBA00022884"/>
    </source>
</evidence>
<dbReference type="InterPro" id="IPR012340">
    <property type="entry name" value="NA-bd_OB-fold"/>
</dbReference>
<dbReference type="Proteomes" id="UP000440367">
    <property type="component" value="Unassembled WGS sequence"/>
</dbReference>
<dbReference type="PANTHER" id="PTHR23355:SF9">
    <property type="entry name" value="DIS3-LIKE EXONUCLEASE 2"/>
    <property type="match status" value="1"/>
</dbReference>
<keyword evidence="5" id="KW-0694">RNA-binding</keyword>
<name>A0A6A3ZFH2_9STRA</name>
<feature type="region of interest" description="Disordered" evidence="7">
    <location>
        <begin position="478"/>
        <end position="498"/>
    </location>
</feature>
<evidence type="ECO:0000313" key="10">
    <source>
        <dbReference type="Proteomes" id="UP000440367"/>
    </source>
</evidence>
<dbReference type="Gene3D" id="2.40.50.690">
    <property type="match status" value="1"/>
</dbReference>
<dbReference type="InterPro" id="IPR001900">
    <property type="entry name" value="RNase_II/R"/>
</dbReference>
<evidence type="ECO:0000256" key="4">
    <source>
        <dbReference type="ARBA" id="ARBA00022839"/>
    </source>
</evidence>
<dbReference type="SUPFAM" id="SSF50249">
    <property type="entry name" value="Nucleic acid-binding proteins"/>
    <property type="match status" value="2"/>
</dbReference>
<feature type="compositionally biased region" description="Polar residues" evidence="7">
    <location>
        <begin position="1193"/>
        <end position="1206"/>
    </location>
</feature>
<feature type="compositionally biased region" description="Basic and acidic residues" evidence="7">
    <location>
        <begin position="478"/>
        <end position="487"/>
    </location>
</feature>
<feature type="region of interest" description="Disordered" evidence="7">
    <location>
        <begin position="131"/>
        <end position="178"/>
    </location>
</feature>
<feature type="compositionally biased region" description="Basic and acidic residues" evidence="7">
    <location>
        <begin position="336"/>
        <end position="353"/>
    </location>
</feature>
<dbReference type="Pfam" id="PF17877">
    <property type="entry name" value="Dis3l2_C_term"/>
    <property type="match status" value="1"/>
</dbReference>
<comment type="caution">
    <text evidence="9">The sequence shown here is derived from an EMBL/GenBank/DDBJ whole genome shotgun (WGS) entry which is preliminary data.</text>
</comment>
<reference evidence="9 10" key="1">
    <citation type="submission" date="2018-08" db="EMBL/GenBank/DDBJ databases">
        <title>Genomic investigation of the strawberry pathogen Phytophthora fragariae indicates pathogenicity is determined by transcriptional variation in three key races.</title>
        <authorList>
            <person name="Adams T.M."/>
            <person name="Armitage A.D."/>
            <person name="Sobczyk M.K."/>
            <person name="Bates H.J."/>
            <person name="Dunwell J.M."/>
            <person name="Nellist C.F."/>
            <person name="Harrison R.J."/>
        </authorList>
    </citation>
    <scope>NUCLEOTIDE SEQUENCE [LARGE SCALE GENOMIC DNA]</scope>
    <source>
        <strain evidence="9 10">BC-1</strain>
    </source>
</reference>
<keyword evidence="2" id="KW-0540">Nuclease</keyword>
<dbReference type="Gene3D" id="2.40.50.700">
    <property type="match status" value="1"/>
</dbReference>
<feature type="region of interest" description="Disordered" evidence="7">
    <location>
        <begin position="225"/>
        <end position="405"/>
    </location>
</feature>
<evidence type="ECO:0000256" key="7">
    <source>
        <dbReference type="SAM" id="MobiDB-lite"/>
    </source>
</evidence>
<feature type="compositionally biased region" description="Basic residues" evidence="7">
    <location>
        <begin position="295"/>
        <end position="306"/>
    </location>
</feature>
<dbReference type="EMBL" id="QXGD01000577">
    <property type="protein sequence ID" value="KAE9233203.1"/>
    <property type="molecule type" value="Genomic_DNA"/>
</dbReference>
<evidence type="ECO:0000259" key="8">
    <source>
        <dbReference type="SMART" id="SM00955"/>
    </source>
</evidence>
<accession>A0A6A3ZFH2</accession>
<sequence length="1241" mass="138920">MAKWTIQRMEAAVEAYRKGQRQPKKVPIREISRMYDVPDPTLRRYLNMGHMAEARVLNPNISATTEAFGAYKVSATTQSSGLDDGAAPASLCVTPVLQQPIVYFADLQKRSSKIQFSPSKRMAQRRVKLSWQEALGPETPAPSQDKKPSPRPKSRGKKTDAKRKKRHPNDVKTEQDMDAIAGFDASSSDELDAEIDTFGGAGFVLVDLENEMEELALVATEEGFANIRMGSKPKKNNNKKKKNEKRLEQEVKNVTAKEEKDMKKKEKKIRQAHKLLEMEEEKEEKEVVAGVEKGKKQKKKSKKEKKGKQDTAIADKQESGKVGTTPALKQKAGKNTKKEEKTAPSRGDAKGDDAAQSAKKKKEKKKKGSENQAAELEEKDAPPSKSGADGHSKKSSKDARGNGQATYSEYLDRDVVIRGLEMGGLLQGKLRVNAMYRMDGYVTVDGLSMDVLVKGMQDRNRAFDGDLVAVRLHPESEWKPMNDENGKRSVGSAASKPISSTAGVNQTALHSLWLPSVQTDQCFFKRPPDEESSVDMLKQCMARLNERIKESRCRPTATVVFILAQGNANGFIGSLEAKTRVKDLNSPLSSNDNYAYFNADDLRLPRHIRIPRLQLPDEFISRPLLYSKTMLCFCRIKAWSTRHQSPMGEFVKTVGEYTGIETGISAILSKHGLQSHTLDFDSSILDELDEKYGTSGEKWEVPEDELRKRRDFRQTQIFSIDPYNARDLDDALHIRALNDACTKFEIGVHIADVTHFIEHNSLLDREARSRATSVYLANRVLPMLPRILCEKLCSLQPQVDRLAFSVVWQMNLDGSLVDGVEPWFGKSIIRSCCKLDYGSAQKMLDGVISSDNVDEWEADRRPIPGANPNITNATVIQSVKDLWSIGENRRAMRFDTGAVSLNDVKMVFSLDAKGNPTRYGSYELKDSNRLVEEYMLLANYLVAQQLLRAHGPLAFLRHHPPPITRSLDLALEQLGKSDIKVDGRSTKQLTESLERVRQDCGETTFVIAQALIIKPMKPAEYMVAGNGASPDSWRHYALNIPYYTHFTSPIRRYADVVVHRLLQVSVMGAASSDSPVPENENSGSRIVEFTSVAQNCNEKKMTSKNAEKECDKVFLCAYVQNHGDVEVTGVVLSMGQKSFTVYVLELGLEQRLFLQELQMRGSWNEKTSQLSIRLPVAQVAVEKATEVDDENGNQDAKSKNTTSKPQSDMIKLTFMKQLRMRMSTTKKMPLALTFSVIGEKS</sequence>
<evidence type="ECO:0000256" key="1">
    <source>
        <dbReference type="ARBA" id="ARBA00005785"/>
    </source>
</evidence>
<feature type="region of interest" description="Disordered" evidence="7">
    <location>
        <begin position="1185"/>
        <end position="1206"/>
    </location>
</feature>
<feature type="compositionally biased region" description="Basic residues" evidence="7">
    <location>
        <begin position="231"/>
        <end position="244"/>
    </location>
</feature>
<dbReference type="Pfam" id="PF17849">
    <property type="entry name" value="OB_Dis3"/>
    <property type="match status" value="1"/>
</dbReference>
<dbReference type="PROSITE" id="PS01175">
    <property type="entry name" value="RIBONUCLEASE_II"/>
    <property type="match status" value="1"/>
</dbReference>
<evidence type="ECO:0000256" key="3">
    <source>
        <dbReference type="ARBA" id="ARBA00022801"/>
    </source>
</evidence>
<dbReference type="GO" id="GO:0000932">
    <property type="term" value="C:P-body"/>
    <property type="evidence" value="ECO:0007669"/>
    <property type="project" value="TreeGrafter"/>
</dbReference>
<dbReference type="Pfam" id="PF17216">
    <property type="entry name" value="Rrp44_CSD1"/>
    <property type="match status" value="1"/>
</dbReference>